<proteinExistence type="predicted"/>
<sequence length="62" mass="7477">MEKEIKEKEKSIKQNEKAKKQVILRIAPSLWEEISRWADEDFRSINSQIEYLLTESVRARKK</sequence>
<gene>
    <name evidence="1" type="ORF">DW099_07780</name>
</gene>
<dbReference type="Proteomes" id="UP000284841">
    <property type="component" value="Unassembled WGS sequence"/>
</dbReference>
<dbReference type="OrthoDB" id="9812601at2"/>
<protein>
    <submittedName>
        <fullName evidence="1">Arc family DNA-binding protein</fullName>
    </submittedName>
</protein>
<keyword evidence="2" id="KW-1185">Reference proteome</keyword>
<dbReference type="AlphaFoldDB" id="A0A415E574"/>
<name>A0A415E574_9FIRM</name>
<dbReference type="STRING" id="1776384.GCA_900086585_03891"/>
<dbReference type="EMBL" id="QRMS01000002">
    <property type="protein sequence ID" value="RHJ88749.1"/>
    <property type="molecule type" value="Genomic_DNA"/>
</dbReference>
<dbReference type="InterPro" id="IPR010985">
    <property type="entry name" value="Ribbon_hlx_hlx"/>
</dbReference>
<dbReference type="GO" id="GO:0006355">
    <property type="term" value="P:regulation of DNA-templated transcription"/>
    <property type="evidence" value="ECO:0007669"/>
    <property type="project" value="InterPro"/>
</dbReference>
<dbReference type="InterPro" id="IPR013321">
    <property type="entry name" value="Arc_rbn_hlx_hlx"/>
</dbReference>
<evidence type="ECO:0000313" key="1">
    <source>
        <dbReference type="EMBL" id="RHJ88749.1"/>
    </source>
</evidence>
<keyword evidence="1" id="KW-0238">DNA-binding</keyword>
<reference evidence="1 2" key="1">
    <citation type="submission" date="2018-08" db="EMBL/GenBank/DDBJ databases">
        <title>A genome reference for cultivated species of the human gut microbiota.</title>
        <authorList>
            <person name="Zou Y."/>
            <person name="Xue W."/>
            <person name="Luo G."/>
        </authorList>
    </citation>
    <scope>NUCLEOTIDE SEQUENCE [LARGE SCALE GENOMIC DNA]</scope>
    <source>
        <strain evidence="1 2">AM07-24</strain>
    </source>
</reference>
<dbReference type="GO" id="GO:0003677">
    <property type="term" value="F:DNA binding"/>
    <property type="evidence" value="ECO:0007669"/>
    <property type="project" value="UniProtKB-KW"/>
</dbReference>
<evidence type="ECO:0000313" key="2">
    <source>
        <dbReference type="Proteomes" id="UP000284841"/>
    </source>
</evidence>
<organism evidence="1 2">
    <name type="scientific">Emergencia timonensis</name>
    <dbReference type="NCBI Taxonomy" id="1776384"/>
    <lineage>
        <taxon>Bacteria</taxon>
        <taxon>Bacillati</taxon>
        <taxon>Bacillota</taxon>
        <taxon>Clostridia</taxon>
        <taxon>Peptostreptococcales</taxon>
        <taxon>Anaerovoracaceae</taxon>
        <taxon>Emergencia</taxon>
    </lineage>
</organism>
<dbReference type="Gene3D" id="1.10.1220.10">
    <property type="entry name" value="Met repressor-like"/>
    <property type="match status" value="1"/>
</dbReference>
<accession>A0A415E574</accession>
<comment type="caution">
    <text evidence="1">The sequence shown here is derived from an EMBL/GenBank/DDBJ whole genome shotgun (WGS) entry which is preliminary data.</text>
</comment>
<dbReference type="SUPFAM" id="SSF47598">
    <property type="entry name" value="Ribbon-helix-helix"/>
    <property type="match status" value="1"/>
</dbReference>